<keyword evidence="4 5" id="KW-0472">Membrane</keyword>
<dbReference type="GO" id="GO:0012505">
    <property type="term" value="C:endomembrane system"/>
    <property type="evidence" value="ECO:0007669"/>
    <property type="project" value="UniProtKB-SubCell"/>
</dbReference>
<evidence type="ECO:0000256" key="4">
    <source>
        <dbReference type="ARBA" id="ARBA00023136"/>
    </source>
</evidence>
<dbReference type="RefSeq" id="WP_016114873.1">
    <property type="nucleotide sequence ID" value="NZ_CP189809.1"/>
</dbReference>
<reference evidence="8 10" key="2">
    <citation type="submission" date="2017-09" db="EMBL/GenBank/DDBJ databases">
        <title>Large-scale bioinformatics analysis of Bacillus genomes uncovers conserved roles of natural products in bacterial physiology.</title>
        <authorList>
            <consortium name="Agbiome Team Llc"/>
            <person name="Bleich R.M."/>
            <person name="Grubbs K.J."/>
            <person name="Santa Maria K.C."/>
            <person name="Allen S.E."/>
            <person name="Farag S."/>
            <person name="Shank E.A."/>
            <person name="Bowers A."/>
        </authorList>
    </citation>
    <scope>NUCLEOTIDE SEQUENCE [LARGE SCALE GENOMIC DNA]</scope>
    <source>
        <strain evidence="8 10">AFS009893</strain>
    </source>
</reference>
<evidence type="ECO:0000313" key="10">
    <source>
        <dbReference type="Proteomes" id="UP000219775"/>
    </source>
</evidence>
<dbReference type="Proteomes" id="UP000219775">
    <property type="component" value="Unassembled WGS sequence"/>
</dbReference>
<organism evidence="7 9">
    <name type="scientific">Bacillus pseudomycoides</name>
    <dbReference type="NCBI Taxonomy" id="64104"/>
    <lineage>
        <taxon>Bacteria</taxon>
        <taxon>Bacillati</taxon>
        <taxon>Bacillota</taxon>
        <taxon>Bacilli</taxon>
        <taxon>Bacillales</taxon>
        <taxon>Bacillaceae</taxon>
        <taxon>Bacillus</taxon>
        <taxon>Bacillus cereus group</taxon>
    </lineage>
</organism>
<dbReference type="AlphaFoldDB" id="A0A1Y3MFB1"/>
<evidence type="ECO:0000256" key="3">
    <source>
        <dbReference type="ARBA" id="ARBA00022989"/>
    </source>
</evidence>
<evidence type="ECO:0000259" key="6">
    <source>
        <dbReference type="Pfam" id="PF06803"/>
    </source>
</evidence>
<gene>
    <name evidence="7" type="ORF">BW425_27140</name>
    <name evidence="8" type="ORF">CN613_24325</name>
</gene>
<reference evidence="7 9" key="1">
    <citation type="submission" date="2017-02" db="EMBL/GenBank/DDBJ databases">
        <title>Bacillus pseudomycoides isolate FSL K6-0042.</title>
        <authorList>
            <person name="Kovac J."/>
        </authorList>
    </citation>
    <scope>NUCLEOTIDE SEQUENCE [LARGE SCALE GENOMIC DNA]</scope>
    <source>
        <strain evidence="7 9">FSL K6-0042</strain>
    </source>
</reference>
<dbReference type="PIRSF" id="PIRSF031804">
    <property type="entry name" value="UCP031804"/>
    <property type="match status" value="1"/>
</dbReference>
<keyword evidence="2 5" id="KW-0812">Transmembrane</keyword>
<name>A0A1Y3MFB1_9BACI</name>
<dbReference type="InterPro" id="IPR016983">
    <property type="entry name" value="UCP031804"/>
</dbReference>
<dbReference type="EMBL" id="NUDP01000108">
    <property type="protein sequence ID" value="PEM65629.1"/>
    <property type="molecule type" value="Genomic_DNA"/>
</dbReference>
<proteinExistence type="predicted"/>
<protein>
    <submittedName>
        <fullName evidence="8">DUF1232 domain-containing protein</fullName>
    </submittedName>
</protein>
<evidence type="ECO:0000313" key="9">
    <source>
        <dbReference type="Proteomes" id="UP000195321"/>
    </source>
</evidence>
<accession>A0A1Y3MFB1</accession>
<sequence>MEKQKLWKKLNEGATKLGKSGVYESIILYYTLKKNGLPTKAKIIILAALSYYVWSIDFIPDLAAIIGIGLLDDAIAIAWAHRYIMVHTNAEIREKGKVKMESLFGATHA</sequence>
<comment type="subcellular location">
    <subcellularLocation>
        <location evidence="1">Endomembrane system</location>
        <topology evidence="1">Multi-pass membrane protein</topology>
    </subcellularLocation>
</comment>
<dbReference type="InterPro" id="IPR010652">
    <property type="entry name" value="DUF1232"/>
</dbReference>
<evidence type="ECO:0000256" key="1">
    <source>
        <dbReference type="ARBA" id="ARBA00004127"/>
    </source>
</evidence>
<dbReference type="EMBL" id="MWPX01000087">
    <property type="protein sequence ID" value="OUM45853.1"/>
    <property type="molecule type" value="Genomic_DNA"/>
</dbReference>
<evidence type="ECO:0000313" key="8">
    <source>
        <dbReference type="EMBL" id="PEM65629.1"/>
    </source>
</evidence>
<dbReference type="Proteomes" id="UP000195321">
    <property type="component" value="Unassembled WGS sequence"/>
</dbReference>
<evidence type="ECO:0000256" key="2">
    <source>
        <dbReference type="ARBA" id="ARBA00022692"/>
    </source>
</evidence>
<comment type="caution">
    <text evidence="7">The sequence shown here is derived from an EMBL/GenBank/DDBJ whole genome shotgun (WGS) entry which is preliminary data.</text>
</comment>
<feature type="transmembrane region" description="Helical" evidence="5">
    <location>
        <begin position="39"/>
        <end position="56"/>
    </location>
</feature>
<dbReference type="Pfam" id="PF06803">
    <property type="entry name" value="DUF1232"/>
    <property type="match status" value="1"/>
</dbReference>
<evidence type="ECO:0000256" key="5">
    <source>
        <dbReference type="SAM" id="Phobius"/>
    </source>
</evidence>
<evidence type="ECO:0000313" key="7">
    <source>
        <dbReference type="EMBL" id="OUM45853.1"/>
    </source>
</evidence>
<keyword evidence="3 5" id="KW-1133">Transmembrane helix</keyword>
<feature type="domain" description="DUF1232" evidence="6">
    <location>
        <begin position="41"/>
        <end position="79"/>
    </location>
</feature>